<protein>
    <submittedName>
        <fullName evidence="2">Membrane associated protein</fullName>
    </submittedName>
</protein>
<dbReference type="KEGG" id="ctc:CTC_02514"/>
<dbReference type="STRING" id="212717.CTC_02514"/>
<dbReference type="InterPro" id="IPR029046">
    <property type="entry name" value="LolA/LolB/LppX"/>
</dbReference>
<evidence type="ECO:0000313" key="3">
    <source>
        <dbReference type="Proteomes" id="UP000001412"/>
    </source>
</evidence>
<dbReference type="AlphaFoldDB" id="Q890X0"/>
<keyword evidence="1" id="KW-0472">Membrane</keyword>
<keyword evidence="1" id="KW-0812">Transmembrane</keyword>
<keyword evidence="3" id="KW-1185">Reference proteome</keyword>
<sequence>MEVIMRKTLIIFTVIFFYLTSFFYSCNIKKDSSEDSLDVIKNIDSYSCDCIIKLKNESGLIEYNTIQHYKKKMGSIIELDKDRIFAYKNDKIYVKDLKNKSKYKLEKDFDEVFKLSILGEYIGLMYTNQDIKVNEKTVNGIEYDVVSLSIPGVNRNIRKGELYIDKKGKYPEGLKIFDERGKERITIQYKNFQGNIDIEDELFNID</sequence>
<dbReference type="NCBIfam" id="NF041287">
    <property type="entry name" value="lipo_GerS_rel"/>
    <property type="match status" value="1"/>
</dbReference>
<proteinExistence type="predicted"/>
<organism evidence="2 3">
    <name type="scientific">Clostridium tetani (strain Massachusetts / E88)</name>
    <dbReference type="NCBI Taxonomy" id="212717"/>
    <lineage>
        <taxon>Bacteria</taxon>
        <taxon>Bacillati</taxon>
        <taxon>Bacillota</taxon>
        <taxon>Clostridia</taxon>
        <taxon>Eubacteriales</taxon>
        <taxon>Clostridiaceae</taxon>
        <taxon>Clostridium</taxon>
    </lineage>
</organism>
<accession>Q890X0</accession>
<evidence type="ECO:0000313" key="2">
    <source>
        <dbReference type="EMBL" id="AAO36975.1"/>
    </source>
</evidence>
<dbReference type="Gene3D" id="2.50.20.10">
    <property type="entry name" value="Lipoprotein localisation LolA/LolB/LppX"/>
    <property type="match status" value="1"/>
</dbReference>
<dbReference type="Proteomes" id="UP000001412">
    <property type="component" value="Chromosome"/>
</dbReference>
<evidence type="ECO:0000256" key="1">
    <source>
        <dbReference type="SAM" id="Phobius"/>
    </source>
</evidence>
<dbReference type="HOGENOM" id="CLU_113631_0_0_9"/>
<dbReference type="SUPFAM" id="SSF89392">
    <property type="entry name" value="Prokaryotic lipoproteins and lipoprotein localization factors"/>
    <property type="match status" value="1"/>
</dbReference>
<reference evidence="2 3" key="1">
    <citation type="journal article" date="2003" name="Proc. Natl. Acad. Sci. U.S.A.">
        <title>The genome sequence of Clostridium tetani, the causative agent of tetanus disease.</title>
        <authorList>
            <person name="Brueggemann H."/>
            <person name="Baumer S."/>
            <person name="Fricke W.F."/>
            <person name="Wiezer A."/>
            <person name="Liesegang H."/>
            <person name="Decker I."/>
            <person name="Herzberg C."/>
            <person name="Martinez-Arias R."/>
            <person name="Merkl R."/>
            <person name="Henne A."/>
            <person name="Gottschalk G."/>
        </authorList>
    </citation>
    <scope>NUCLEOTIDE SEQUENCE [LARGE SCALE GENOMIC DNA]</scope>
    <source>
        <strain evidence="3">Massachusetts / E88</strain>
    </source>
</reference>
<dbReference type="PIRSF" id="PIRSF033729">
    <property type="entry name" value="UCP033729"/>
    <property type="match status" value="1"/>
</dbReference>
<keyword evidence="1" id="KW-1133">Transmembrane helix</keyword>
<feature type="transmembrane region" description="Helical" evidence="1">
    <location>
        <begin position="7"/>
        <end position="24"/>
    </location>
</feature>
<gene>
    <name evidence="2" type="ordered locus">CTC_02514</name>
</gene>
<dbReference type="EMBL" id="AE015927">
    <property type="protein sequence ID" value="AAO36975.1"/>
    <property type="molecule type" value="Genomic_DNA"/>
</dbReference>
<dbReference type="InterPro" id="IPR014584">
    <property type="entry name" value="UCP033729"/>
</dbReference>
<name>Q890X0_CLOTE</name>
<dbReference type="PROSITE" id="PS51257">
    <property type="entry name" value="PROKAR_LIPOPROTEIN"/>
    <property type="match status" value="1"/>
</dbReference>